<dbReference type="SUPFAM" id="SSF160240">
    <property type="entry name" value="Cation efflux protein cytoplasmic domain-like"/>
    <property type="match status" value="3"/>
</dbReference>
<dbReference type="InterPro" id="IPR050291">
    <property type="entry name" value="CDF_Transporter"/>
</dbReference>
<feature type="transmembrane region" description="Helical" evidence="7">
    <location>
        <begin position="12"/>
        <end position="35"/>
    </location>
</feature>
<feature type="domain" description="Cation efflux protein cytoplasmic" evidence="9">
    <location>
        <begin position="233"/>
        <end position="302"/>
    </location>
</feature>
<name>A0A402A0S6_9CHLR</name>
<evidence type="ECO:0000313" key="10">
    <source>
        <dbReference type="EMBL" id="GCE12714.1"/>
    </source>
</evidence>
<dbReference type="Pfam" id="PF01545">
    <property type="entry name" value="Cation_efflux"/>
    <property type="match status" value="1"/>
</dbReference>
<keyword evidence="11" id="KW-1185">Reference proteome</keyword>
<feature type="transmembrane region" description="Helical" evidence="7">
    <location>
        <begin position="116"/>
        <end position="133"/>
    </location>
</feature>
<keyword evidence="4 7" id="KW-0812">Transmembrane</keyword>
<keyword evidence="5 7" id="KW-1133">Transmembrane helix</keyword>
<dbReference type="GO" id="GO:0008324">
    <property type="term" value="F:monoatomic cation transmembrane transporter activity"/>
    <property type="evidence" value="ECO:0007669"/>
    <property type="project" value="InterPro"/>
</dbReference>
<dbReference type="Pfam" id="PF16916">
    <property type="entry name" value="ZT_dimer"/>
    <property type="match status" value="2"/>
</dbReference>
<dbReference type="AlphaFoldDB" id="A0A402A0S6"/>
<dbReference type="OrthoDB" id="9806522at2"/>
<dbReference type="PANTHER" id="PTHR43840:SF15">
    <property type="entry name" value="MITOCHONDRIAL METAL TRANSPORTER 1-RELATED"/>
    <property type="match status" value="1"/>
</dbReference>
<feature type="domain" description="Cation efflux protein transmembrane" evidence="8">
    <location>
        <begin position="18"/>
        <end position="217"/>
    </location>
</feature>
<dbReference type="NCBIfam" id="TIGR01297">
    <property type="entry name" value="CDF"/>
    <property type="match status" value="1"/>
</dbReference>
<dbReference type="EMBL" id="BIFR01000001">
    <property type="protein sequence ID" value="GCE12714.1"/>
    <property type="molecule type" value="Genomic_DNA"/>
</dbReference>
<feature type="transmembrane region" description="Helical" evidence="7">
    <location>
        <begin position="189"/>
        <end position="209"/>
    </location>
</feature>
<organism evidence="10 11">
    <name type="scientific">Tengunoibacter tsumagoiensis</name>
    <dbReference type="NCBI Taxonomy" id="2014871"/>
    <lineage>
        <taxon>Bacteria</taxon>
        <taxon>Bacillati</taxon>
        <taxon>Chloroflexota</taxon>
        <taxon>Ktedonobacteria</taxon>
        <taxon>Ktedonobacterales</taxon>
        <taxon>Dictyobacteraceae</taxon>
        <taxon>Tengunoibacter</taxon>
    </lineage>
</organism>
<accession>A0A402A0S6</accession>
<feature type="transmembrane region" description="Helical" evidence="7">
    <location>
        <begin position="83"/>
        <end position="104"/>
    </location>
</feature>
<evidence type="ECO:0000256" key="3">
    <source>
        <dbReference type="ARBA" id="ARBA00022448"/>
    </source>
</evidence>
<keyword evidence="3" id="KW-0813">Transport</keyword>
<evidence type="ECO:0000256" key="6">
    <source>
        <dbReference type="ARBA" id="ARBA00023136"/>
    </source>
</evidence>
<reference evidence="11" key="1">
    <citation type="submission" date="2018-12" db="EMBL/GenBank/DDBJ databases">
        <title>Tengunoibacter tsumagoiensis gen. nov., sp. nov., Dictyobacter kobayashii sp. nov., D. alpinus sp. nov., and D. joshuensis sp. nov. and description of Dictyobacteraceae fam. nov. within the order Ktedonobacterales isolated from Tengu-no-mugimeshi.</title>
        <authorList>
            <person name="Wang C.M."/>
            <person name="Zheng Y."/>
            <person name="Sakai Y."/>
            <person name="Toyoda A."/>
            <person name="Minakuchi Y."/>
            <person name="Abe K."/>
            <person name="Yokota A."/>
            <person name="Yabe S."/>
        </authorList>
    </citation>
    <scope>NUCLEOTIDE SEQUENCE [LARGE SCALE GENOMIC DNA]</scope>
    <source>
        <strain evidence="11">Uno3</strain>
    </source>
</reference>
<dbReference type="RefSeq" id="WP_126580309.1">
    <property type="nucleotide sequence ID" value="NZ_BIFR01000001.1"/>
</dbReference>
<feature type="domain" description="Cation efflux protein cytoplasmic" evidence="9">
    <location>
        <begin position="307"/>
        <end position="380"/>
    </location>
</feature>
<dbReference type="InterPro" id="IPR027470">
    <property type="entry name" value="Cation_efflux_CTD"/>
</dbReference>
<protein>
    <submittedName>
        <fullName evidence="10">Cation transporter</fullName>
    </submittedName>
</protein>
<evidence type="ECO:0000256" key="2">
    <source>
        <dbReference type="ARBA" id="ARBA00008114"/>
    </source>
</evidence>
<feature type="transmembrane region" description="Helical" evidence="7">
    <location>
        <begin position="41"/>
        <end position="62"/>
    </location>
</feature>
<dbReference type="InterPro" id="IPR002524">
    <property type="entry name" value="Cation_efflux"/>
</dbReference>
<gene>
    <name evidence="10" type="ORF">KTT_25730</name>
</gene>
<comment type="subcellular location">
    <subcellularLocation>
        <location evidence="1">Membrane</location>
        <topology evidence="1">Multi-pass membrane protein</topology>
    </subcellularLocation>
</comment>
<evidence type="ECO:0000256" key="7">
    <source>
        <dbReference type="SAM" id="Phobius"/>
    </source>
</evidence>
<comment type="caution">
    <text evidence="10">The sequence shown here is derived from an EMBL/GenBank/DDBJ whole genome shotgun (WGS) entry which is preliminary data.</text>
</comment>
<feature type="transmembrane region" description="Helical" evidence="7">
    <location>
        <begin position="154"/>
        <end position="177"/>
    </location>
</feature>
<evidence type="ECO:0000259" key="9">
    <source>
        <dbReference type="Pfam" id="PF16916"/>
    </source>
</evidence>
<keyword evidence="6 7" id="KW-0472">Membrane</keyword>
<dbReference type="Gene3D" id="3.30.70.1350">
    <property type="entry name" value="Cation efflux protein, cytoplasmic domain"/>
    <property type="match status" value="3"/>
</dbReference>
<evidence type="ECO:0000256" key="5">
    <source>
        <dbReference type="ARBA" id="ARBA00022989"/>
    </source>
</evidence>
<evidence type="ECO:0000256" key="1">
    <source>
        <dbReference type="ARBA" id="ARBA00004141"/>
    </source>
</evidence>
<dbReference type="InterPro" id="IPR036837">
    <property type="entry name" value="Cation_efflux_CTD_sf"/>
</dbReference>
<evidence type="ECO:0000313" key="11">
    <source>
        <dbReference type="Proteomes" id="UP000287352"/>
    </source>
</evidence>
<proteinExistence type="inferred from homology"/>
<evidence type="ECO:0000256" key="4">
    <source>
        <dbReference type="ARBA" id="ARBA00022692"/>
    </source>
</evidence>
<dbReference type="PANTHER" id="PTHR43840">
    <property type="entry name" value="MITOCHONDRIAL METAL TRANSPORTER 1-RELATED"/>
    <property type="match status" value="1"/>
</dbReference>
<dbReference type="SUPFAM" id="SSF161111">
    <property type="entry name" value="Cation efflux protein transmembrane domain-like"/>
    <property type="match status" value="1"/>
</dbReference>
<evidence type="ECO:0000259" key="8">
    <source>
        <dbReference type="Pfam" id="PF01545"/>
    </source>
</evidence>
<dbReference type="GO" id="GO:0016020">
    <property type="term" value="C:membrane"/>
    <property type="evidence" value="ECO:0007669"/>
    <property type="project" value="UniProtKB-SubCell"/>
</dbReference>
<dbReference type="Proteomes" id="UP000287352">
    <property type="component" value="Unassembled WGS sequence"/>
</dbReference>
<sequence>MALTPTAQREKTLVALSSVGAAIGLTSLKITVALLTGSLGLLAEAAHSGLDLVAALMTFFAVRVADRPADADHNYGHEKVENISALMEAILLLMTAAWVTYEAIRRLCFHEGSIEINIWAFVVMGISVGVDVTRSRALLRVARKLGSQALEADALHFSTDIWSSVVVIIGLVVVFMVQRFHLPDWLAQADAVAALGVSAIVIWVSIRLARETIDALIDRAPGTLPTHLYQQLSLIKTITQIRRIRIRRTGNKFFADIIIAAPRILTFEQIHTLTEQVELVVQEKVLEFTPQGEIDAVVHVEPVATPSESITDLIHYLAERQGVHAHDIHVREVSGKLEADFDLEVHADMDLRTAHDLATHLEQAVLQSNRNLRRVTTHLEAPNTHIVPRQEVTDHYQTMTRQICQIADGIAGQGSAHDIRLYRPNKVLLELKGEAKASPPELDLVLHTIFAAQAPLSQVHVEAEEIKRALRQAYPNLNSVTIHTEPPE</sequence>
<dbReference type="Gene3D" id="1.20.1510.10">
    <property type="entry name" value="Cation efflux protein transmembrane domain"/>
    <property type="match status" value="1"/>
</dbReference>
<dbReference type="InterPro" id="IPR058533">
    <property type="entry name" value="Cation_efflux_TM"/>
</dbReference>
<comment type="similarity">
    <text evidence="2">Belongs to the cation diffusion facilitator (CDF) transporter (TC 2.A.4) family.</text>
</comment>
<dbReference type="InterPro" id="IPR027469">
    <property type="entry name" value="Cation_efflux_TMD_sf"/>
</dbReference>